<proteinExistence type="predicted"/>
<dbReference type="Proteomes" id="UP000193642">
    <property type="component" value="Unassembled WGS sequence"/>
</dbReference>
<protein>
    <submittedName>
        <fullName evidence="2">Uncharacterized protein</fullName>
    </submittedName>
</protein>
<sequence>MKEKYATRFDWFSRFGLQQKMLTTGQVGSVGSLKGSPVATRLRRAQSIIVGEKREAPSRDESEEDEEDDEYGLVNALKRTKISALKAVPVAHKHPQTKRVRLQKTATALGAESSDDDLDAASANQKRLGRQDSNAPANHFADDAASDYWPSDSDDKTATSHAASALRRTQRAQAVVTRMAAFFSQTMPTASRALFDPSSGLPFHVVARLRKWVGPEDEVDESYGFGKLDNRTQPLPKKKSRWSEKGPVVLMILPCSEERPWEARVVAHYTFGIQTAAVNMPSKPKHSSTCNHFFAAS</sequence>
<evidence type="ECO:0000256" key="1">
    <source>
        <dbReference type="SAM" id="MobiDB-lite"/>
    </source>
</evidence>
<keyword evidence="3" id="KW-1185">Reference proteome</keyword>
<evidence type="ECO:0000313" key="2">
    <source>
        <dbReference type="EMBL" id="ORY48075.1"/>
    </source>
</evidence>
<comment type="caution">
    <text evidence="2">The sequence shown here is derived from an EMBL/GenBank/DDBJ whole genome shotgun (WGS) entry which is preliminary data.</text>
</comment>
<accession>A0A1Y2CP30</accession>
<name>A0A1Y2CP30_9FUNG</name>
<feature type="region of interest" description="Disordered" evidence="1">
    <location>
        <begin position="49"/>
        <end position="70"/>
    </location>
</feature>
<organism evidence="2 3">
    <name type="scientific">Rhizoclosmatium globosum</name>
    <dbReference type="NCBI Taxonomy" id="329046"/>
    <lineage>
        <taxon>Eukaryota</taxon>
        <taxon>Fungi</taxon>
        <taxon>Fungi incertae sedis</taxon>
        <taxon>Chytridiomycota</taxon>
        <taxon>Chytridiomycota incertae sedis</taxon>
        <taxon>Chytridiomycetes</taxon>
        <taxon>Chytridiales</taxon>
        <taxon>Chytriomycetaceae</taxon>
        <taxon>Rhizoclosmatium</taxon>
    </lineage>
</organism>
<dbReference type="AlphaFoldDB" id="A0A1Y2CP30"/>
<feature type="region of interest" description="Disordered" evidence="1">
    <location>
        <begin position="109"/>
        <end position="165"/>
    </location>
</feature>
<dbReference type="OrthoDB" id="2125418at2759"/>
<reference evidence="2 3" key="1">
    <citation type="submission" date="2016-07" db="EMBL/GenBank/DDBJ databases">
        <title>Pervasive Adenine N6-methylation of Active Genes in Fungi.</title>
        <authorList>
            <consortium name="DOE Joint Genome Institute"/>
            <person name="Mondo S.J."/>
            <person name="Dannebaum R.O."/>
            <person name="Kuo R.C."/>
            <person name="Labutti K."/>
            <person name="Haridas S."/>
            <person name="Kuo A."/>
            <person name="Salamov A."/>
            <person name="Ahrendt S.R."/>
            <person name="Lipzen A."/>
            <person name="Sullivan W."/>
            <person name="Andreopoulos W.B."/>
            <person name="Clum A."/>
            <person name="Lindquist E."/>
            <person name="Daum C."/>
            <person name="Ramamoorthy G.K."/>
            <person name="Gryganskyi A."/>
            <person name="Culley D."/>
            <person name="Magnuson J.K."/>
            <person name="James T.Y."/>
            <person name="O'Malley M.A."/>
            <person name="Stajich J.E."/>
            <person name="Spatafora J.W."/>
            <person name="Visel A."/>
            <person name="Grigoriev I.V."/>
        </authorList>
    </citation>
    <scope>NUCLEOTIDE SEQUENCE [LARGE SCALE GENOMIC DNA]</scope>
    <source>
        <strain evidence="2 3">JEL800</strain>
    </source>
</reference>
<feature type="compositionally biased region" description="Acidic residues" evidence="1">
    <location>
        <begin position="61"/>
        <end position="70"/>
    </location>
</feature>
<gene>
    <name evidence="2" type="ORF">BCR33DRAFT_57996</name>
</gene>
<dbReference type="EMBL" id="MCGO01000012">
    <property type="protein sequence ID" value="ORY48075.1"/>
    <property type="molecule type" value="Genomic_DNA"/>
</dbReference>
<feature type="compositionally biased region" description="Basic and acidic residues" evidence="1">
    <location>
        <begin position="51"/>
        <end position="60"/>
    </location>
</feature>
<evidence type="ECO:0000313" key="3">
    <source>
        <dbReference type="Proteomes" id="UP000193642"/>
    </source>
</evidence>